<dbReference type="Proteomes" id="UP001557470">
    <property type="component" value="Unassembled WGS sequence"/>
</dbReference>
<evidence type="ECO:0000313" key="3">
    <source>
        <dbReference type="EMBL" id="KAL1023831.1"/>
    </source>
</evidence>
<keyword evidence="4" id="KW-1185">Reference proteome</keyword>
<name>A0ABD0XR62_UMBPY</name>
<sequence length="476" mass="51140">MSNSAHFQSQLASIMEVLANAAVAEICQLVDDGYAVLRLEMSRTQRENQALKSKLRLVEVRSREKSVKSLPHSLSSCTKESDHVEEQPSPSPRRNEGPVVLGDKVVCEETIDMLEHPELVVVKEEKLEEELRECGSKHSRSTGRRITAPQSNVGVDCQPMNAQTVGVEFDGEKGDSGNQRPQLTADGQAVPRQLMHIPECVTYPRAQPAAPTLSPIGGRDPLDPSCSYSAETHSGDAFESEPPMIHNEVVTLRENEASSALLGWKREAAVVDALKMEAGMPWNKARVMETSLAARYGADISGKDREGVQLGNGTNFCSQSTISLRESDSSEGCKSSEADANGFDTSFDDIFSPSEMAGLQTHNRDDGCSGDGPPSCPYAGNDGFGSPVHSTPGGSFSQTDCSAVRNAVGYSPTRETSQYTKGLTWGRNSSAAPSVTNSFCTYTSLKLTREYILGRNRLAAPSVVSASPSPATSSDI</sequence>
<reference evidence="3 4" key="1">
    <citation type="submission" date="2024-06" db="EMBL/GenBank/DDBJ databases">
        <authorList>
            <person name="Pan Q."/>
            <person name="Wen M."/>
            <person name="Jouanno E."/>
            <person name="Zahm M."/>
            <person name="Klopp C."/>
            <person name="Cabau C."/>
            <person name="Louis A."/>
            <person name="Berthelot C."/>
            <person name="Parey E."/>
            <person name="Roest Crollius H."/>
            <person name="Montfort J."/>
            <person name="Robinson-Rechavi M."/>
            <person name="Bouchez O."/>
            <person name="Lampietro C."/>
            <person name="Lopez Roques C."/>
            <person name="Donnadieu C."/>
            <person name="Postlethwait J."/>
            <person name="Bobe J."/>
            <person name="Verreycken H."/>
            <person name="Guiguen Y."/>
        </authorList>
    </citation>
    <scope>NUCLEOTIDE SEQUENCE [LARGE SCALE GENOMIC DNA]</scope>
    <source>
        <strain evidence="3">Up_M1</strain>
        <tissue evidence="3">Testis</tissue>
    </source>
</reference>
<dbReference type="AlphaFoldDB" id="A0ABD0XR62"/>
<gene>
    <name evidence="3" type="ORF">UPYG_G00046890</name>
</gene>
<organism evidence="3 4">
    <name type="scientific">Umbra pygmaea</name>
    <name type="common">Eastern mudminnow</name>
    <dbReference type="NCBI Taxonomy" id="75934"/>
    <lineage>
        <taxon>Eukaryota</taxon>
        <taxon>Metazoa</taxon>
        <taxon>Chordata</taxon>
        <taxon>Craniata</taxon>
        <taxon>Vertebrata</taxon>
        <taxon>Euteleostomi</taxon>
        <taxon>Actinopterygii</taxon>
        <taxon>Neopterygii</taxon>
        <taxon>Teleostei</taxon>
        <taxon>Protacanthopterygii</taxon>
        <taxon>Esociformes</taxon>
        <taxon>Umbridae</taxon>
        <taxon>Umbra</taxon>
    </lineage>
</organism>
<protein>
    <submittedName>
        <fullName evidence="3">Uncharacterized protein</fullName>
    </submittedName>
</protein>
<feature type="region of interest" description="Disordered" evidence="2">
    <location>
        <begin position="133"/>
        <end position="157"/>
    </location>
</feature>
<evidence type="ECO:0000256" key="1">
    <source>
        <dbReference type="SAM" id="Coils"/>
    </source>
</evidence>
<evidence type="ECO:0000256" key="2">
    <source>
        <dbReference type="SAM" id="MobiDB-lite"/>
    </source>
</evidence>
<feature type="coiled-coil region" evidence="1">
    <location>
        <begin position="34"/>
        <end position="61"/>
    </location>
</feature>
<feature type="region of interest" description="Disordered" evidence="2">
    <location>
        <begin position="211"/>
        <end position="241"/>
    </location>
</feature>
<proteinExistence type="predicted"/>
<evidence type="ECO:0000313" key="4">
    <source>
        <dbReference type="Proteomes" id="UP001557470"/>
    </source>
</evidence>
<dbReference type="EMBL" id="JAGEUA010000001">
    <property type="protein sequence ID" value="KAL1023831.1"/>
    <property type="molecule type" value="Genomic_DNA"/>
</dbReference>
<feature type="region of interest" description="Disordered" evidence="2">
    <location>
        <begin position="69"/>
        <end position="100"/>
    </location>
</feature>
<comment type="caution">
    <text evidence="3">The sequence shown here is derived from an EMBL/GenBank/DDBJ whole genome shotgun (WGS) entry which is preliminary data.</text>
</comment>
<keyword evidence="1" id="KW-0175">Coiled coil</keyword>
<accession>A0ABD0XR62</accession>